<feature type="transmembrane region" description="Helical" evidence="7">
    <location>
        <begin position="42"/>
        <end position="62"/>
    </location>
</feature>
<keyword evidence="2 7" id="KW-0813">Transport</keyword>
<dbReference type="EMBL" id="JBFAKC010000009">
    <property type="protein sequence ID" value="MEV0709957.1"/>
    <property type="molecule type" value="Genomic_DNA"/>
</dbReference>
<dbReference type="Proteomes" id="UP001551695">
    <property type="component" value="Unassembled WGS sequence"/>
</dbReference>
<evidence type="ECO:0000313" key="10">
    <source>
        <dbReference type="Proteomes" id="UP001551695"/>
    </source>
</evidence>
<evidence type="ECO:0000256" key="4">
    <source>
        <dbReference type="ARBA" id="ARBA00022692"/>
    </source>
</evidence>
<feature type="domain" description="ABC transmembrane type-1" evidence="8">
    <location>
        <begin position="102"/>
        <end position="291"/>
    </location>
</feature>
<comment type="caution">
    <text evidence="9">The sequence shown here is derived from an EMBL/GenBank/DDBJ whole genome shotgun (WGS) entry which is preliminary data.</text>
</comment>
<proteinExistence type="inferred from homology"/>
<evidence type="ECO:0000256" key="2">
    <source>
        <dbReference type="ARBA" id="ARBA00022448"/>
    </source>
</evidence>
<sequence>MSLLDVIPTATAPEKADDVAVPARRGAGAALWLRHIAGSPSLLLAYVWVVLMLVATFAPGVFSSRDPLAQDADALLVNPSLSHPFGTDDLGRDQFARMVHGTSLSVQAAVIAVLIGLVSGALVGLIAGAVRGWVDSVLMRVVDIMLAVPSLIVSLAIISALGQGVVNIAVAIGINSTAGFARLMRSEVLKVAGAKYVEASVFAGHGYAYRLLRHVVPNASRSVLAAATMEIGSAILTVAALSFLGLGAPPPTPEWGLLVSEGRTFIATQWWLSLLPGLVITVSVVAIYRIGRSLNRGRTSVVA</sequence>
<evidence type="ECO:0000256" key="1">
    <source>
        <dbReference type="ARBA" id="ARBA00004651"/>
    </source>
</evidence>
<feature type="transmembrane region" description="Helical" evidence="7">
    <location>
        <begin position="223"/>
        <end position="248"/>
    </location>
</feature>
<feature type="transmembrane region" description="Helical" evidence="7">
    <location>
        <begin position="108"/>
        <end position="130"/>
    </location>
</feature>
<dbReference type="InterPro" id="IPR000515">
    <property type="entry name" value="MetI-like"/>
</dbReference>
<evidence type="ECO:0000256" key="3">
    <source>
        <dbReference type="ARBA" id="ARBA00022475"/>
    </source>
</evidence>
<evidence type="ECO:0000256" key="6">
    <source>
        <dbReference type="ARBA" id="ARBA00023136"/>
    </source>
</evidence>
<name>A0ABV3FX04_9NOCA</name>
<evidence type="ECO:0000256" key="7">
    <source>
        <dbReference type="RuleBase" id="RU363032"/>
    </source>
</evidence>
<evidence type="ECO:0000259" key="8">
    <source>
        <dbReference type="PROSITE" id="PS50928"/>
    </source>
</evidence>
<protein>
    <submittedName>
        <fullName evidence="9">ABC transporter permease</fullName>
    </submittedName>
</protein>
<dbReference type="InterPro" id="IPR050366">
    <property type="entry name" value="BP-dependent_transpt_permease"/>
</dbReference>
<gene>
    <name evidence="9" type="ORF">AB0I48_20545</name>
</gene>
<comment type="subcellular location">
    <subcellularLocation>
        <location evidence="1 7">Cell membrane</location>
        <topology evidence="1 7">Multi-pass membrane protein</topology>
    </subcellularLocation>
</comment>
<dbReference type="PROSITE" id="PS50928">
    <property type="entry name" value="ABC_TM1"/>
    <property type="match status" value="1"/>
</dbReference>
<evidence type="ECO:0000313" key="9">
    <source>
        <dbReference type="EMBL" id="MEV0709957.1"/>
    </source>
</evidence>
<dbReference type="Pfam" id="PF00528">
    <property type="entry name" value="BPD_transp_1"/>
    <property type="match status" value="1"/>
</dbReference>
<dbReference type="PANTHER" id="PTHR43386:SF1">
    <property type="entry name" value="D,D-DIPEPTIDE TRANSPORT SYSTEM PERMEASE PROTEIN DDPC-RELATED"/>
    <property type="match status" value="1"/>
</dbReference>
<evidence type="ECO:0000256" key="5">
    <source>
        <dbReference type="ARBA" id="ARBA00022989"/>
    </source>
</evidence>
<feature type="transmembrane region" description="Helical" evidence="7">
    <location>
        <begin position="268"/>
        <end position="288"/>
    </location>
</feature>
<organism evidence="9 10">
    <name type="scientific">Nocardia aurea</name>
    <dbReference type="NCBI Taxonomy" id="2144174"/>
    <lineage>
        <taxon>Bacteria</taxon>
        <taxon>Bacillati</taxon>
        <taxon>Actinomycetota</taxon>
        <taxon>Actinomycetes</taxon>
        <taxon>Mycobacteriales</taxon>
        <taxon>Nocardiaceae</taxon>
        <taxon>Nocardia</taxon>
    </lineage>
</organism>
<dbReference type="PANTHER" id="PTHR43386">
    <property type="entry name" value="OLIGOPEPTIDE TRANSPORT SYSTEM PERMEASE PROTEIN APPC"/>
    <property type="match status" value="1"/>
</dbReference>
<keyword evidence="4 7" id="KW-0812">Transmembrane</keyword>
<dbReference type="RefSeq" id="WP_109524427.1">
    <property type="nucleotide sequence ID" value="NZ_JBFAKC010000009.1"/>
</dbReference>
<accession>A0ABV3FX04</accession>
<keyword evidence="10" id="KW-1185">Reference proteome</keyword>
<reference evidence="9 10" key="1">
    <citation type="submission" date="2024-06" db="EMBL/GenBank/DDBJ databases">
        <title>The Natural Products Discovery Center: Release of the First 8490 Sequenced Strains for Exploring Actinobacteria Biosynthetic Diversity.</title>
        <authorList>
            <person name="Kalkreuter E."/>
            <person name="Kautsar S.A."/>
            <person name="Yang D."/>
            <person name="Bader C.D."/>
            <person name="Teijaro C.N."/>
            <person name="Fluegel L."/>
            <person name="Davis C.M."/>
            <person name="Simpson J.R."/>
            <person name="Lauterbach L."/>
            <person name="Steele A.D."/>
            <person name="Gui C."/>
            <person name="Meng S."/>
            <person name="Li G."/>
            <person name="Viehrig K."/>
            <person name="Ye F."/>
            <person name="Su P."/>
            <person name="Kiefer A.F."/>
            <person name="Nichols A."/>
            <person name="Cepeda A.J."/>
            <person name="Yan W."/>
            <person name="Fan B."/>
            <person name="Jiang Y."/>
            <person name="Adhikari A."/>
            <person name="Zheng C.-J."/>
            <person name="Schuster L."/>
            <person name="Cowan T.M."/>
            <person name="Smanski M.J."/>
            <person name="Chevrette M.G."/>
            <person name="De Carvalho L.P.S."/>
            <person name="Shen B."/>
        </authorList>
    </citation>
    <scope>NUCLEOTIDE SEQUENCE [LARGE SCALE GENOMIC DNA]</scope>
    <source>
        <strain evidence="9 10">NPDC050403</strain>
    </source>
</reference>
<keyword evidence="5 7" id="KW-1133">Transmembrane helix</keyword>
<keyword evidence="3" id="KW-1003">Cell membrane</keyword>
<dbReference type="Gene3D" id="1.10.3720.10">
    <property type="entry name" value="MetI-like"/>
    <property type="match status" value="1"/>
</dbReference>
<dbReference type="InterPro" id="IPR035906">
    <property type="entry name" value="MetI-like_sf"/>
</dbReference>
<dbReference type="CDD" id="cd06261">
    <property type="entry name" value="TM_PBP2"/>
    <property type="match status" value="1"/>
</dbReference>
<keyword evidence="6 7" id="KW-0472">Membrane</keyword>
<comment type="similarity">
    <text evidence="7">Belongs to the binding-protein-dependent transport system permease family.</text>
</comment>
<dbReference type="SUPFAM" id="SSF161098">
    <property type="entry name" value="MetI-like"/>
    <property type="match status" value="1"/>
</dbReference>